<dbReference type="PATRIC" id="fig|1333534.5.peg.3322"/>
<protein>
    <recommendedName>
        <fullName evidence="4">Transmembrane protein</fullName>
    </recommendedName>
</protein>
<keyword evidence="1" id="KW-0472">Membrane</keyword>
<evidence type="ECO:0000313" key="2">
    <source>
        <dbReference type="EMBL" id="AKG35729.1"/>
    </source>
</evidence>
<feature type="transmembrane region" description="Helical" evidence="1">
    <location>
        <begin position="111"/>
        <end position="130"/>
    </location>
</feature>
<feature type="transmembrane region" description="Helical" evidence="1">
    <location>
        <begin position="270"/>
        <end position="290"/>
    </location>
</feature>
<dbReference type="OrthoDB" id="2665204at2"/>
<keyword evidence="1" id="KW-0812">Transmembrane</keyword>
<evidence type="ECO:0000256" key="1">
    <source>
        <dbReference type="SAM" id="Phobius"/>
    </source>
</evidence>
<dbReference type="AlphaFoldDB" id="A0A0F7FAW5"/>
<evidence type="ECO:0008006" key="4">
    <source>
        <dbReference type="Google" id="ProtNLM"/>
    </source>
</evidence>
<feature type="transmembrane region" description="Helical" evidence="1">
    <location>
        <begin position="181"/>
        <end position="200"/>
    </location>
</feature>
<feature type="transmembrane region" description="Helical" evidence="1">
    <location>
        <begin position="239"/>
        <end position="255"/>
    </location>
</feature>
<reference evidence="2 3" key="1">
    <citation type="submission" date="2015-03" db="EMBL/GenBank/DDBJ databases">
        <authorList>
            <person name="Abdul Halim M."/>
        </authorList>
    </citation>
    <scope>NUCLEOTIDE SEQUENCE [LARGE SCALE GENOMIC DNA]</scope>
    <source>
        <strain evidence="2 3">ATCC 35681</strain>
    </source>
</reference>
<accession>A0A0F7FAW5</accession>
<name>A0A0F7FAW5_PAEDU</name>
<evidence type="ECO:0000313" key="3">
    <source>
        <dbReference type="Proteomes" id="UP000034189"/>
    </source>
</evidence>
<dbReference type="EMBL" id="CP011114">
    <property type="protein sequence ID" value="AKG35729.1"/>
    <property type="molecule type" value="Genomic_DNA"/>
</dbReference>
<organism evidence="2 3">
    <name type="scientific">Paenibacillus durus ATCC 35681</name>
    <dbReference type="NCBI Taxonomy" id="1333534"/>
    <lineage>
        <taxon>Bacteria</taxon>
        <taxon>Bacillati</taxon>
        <taxon>Bacillota</taxon>
        <taxon>Bacilli</taxon>
        <taxon>Bacillales</taxon>
        <taxon>Paenibacillaceae</taxon>
        <taxon>Paenibacillus</taxon>
    </lineage>
</organism>
<reference evidence="2 3" key="2">
    <citation type="journal article" date="2016" name="Genome Announc.">
        <title>Genome Sequence of a Gram-Positive Diazotroph, Paenibacillus durus Type Strain ATCC 35681.</title>
        <authorList>
            <person name="Halim M.A."/>
            <person name="Rahman A.Y."/>
            <person name="Sim K.S."/>
            <person name="Yam H.C."/>
            <person name="Rahim A.A."/>
            <person name="Ghazali A.H."/>
            <person name="Najimudin N."/>
        </authorList>
    </citation>
    <scope>NUCLEOTIDE SEQUENCE [LARGE SCALE GENOMIC DNA]</scope>
    <source>
        <strain evidence="2 3">ATCC 35681</strain>
    </source>
</reference>
<proteinExistence type="predicted"/>
<dbReference type="HOGENOM" id="CLU_920836_0_0_9"/>
<dbReference type="Proteomes" id="UP000034189">
    <property type="component" value="Chromosome"/>
</dbReference>
<dbReference type="RefSeq" id="WP_025698540.1">
    <property type="nucleotide sequence ID" value="NZ_ASQQ01000607.1"/>
</dbReference>
<gene>
    <name evidence="2" type="ORF">VK70_15075</name>
</gene>
<feature type="transmembrane region" description="Helical" evidence="1">
    <location>
        <begin position="212"/>
        <end position="232"/>
    </location>
</feature>
<keyword evidence="1" id="KW-1133">Transmembrane helix</keyword>
<feature type="transmembrane region" description="Helical" evidence="1">
    <location>
        <begin position="136"/>
        <end position="155"/>
    </location>
</feature>
<sequence>MKRKSNMEKGKTIILHRSGTADGGWVENDDPEAPVGEDLVPEENDASFYGVMARLQGHQIPTPVERDIGKAVEEAMLAVRKRDAAVQARETFWTQTAELLRVSFRYADWTTMVYSLMIYAAAYFAVSLGAATIPTYILLFALSPVPTLLGIRGFVRSRLNGLEELELSCKISLPQMRAVKLFLYSVFNFVLNAGFALMLFRAESELSLQRMFLYWCVPFLFSSAGGLAVAVYSKGVYSYYALCGAWAGAMLWIVYTPDMAERVLELGTRVYGLTAAGLFLVMIGLSAAAFGRKGRIMVESQH</sequence>